<name>A0A5C5V868_9BACT</name>
<accession>A0A5C5V868</accession>
<dbReference type="AlphaFoldDB" id="A0A5C5V868"/>
<evidence type="ECO:0008006" key="4">
    <source>
        <dbReference type="Google" id="ProtNLM"/>
    </source>
</evidence>
<dbReference type="InterPro" id="IPR029058">
    <property type="entry name" value="AB_hydrolase_fold"/>
</dbReference>
<comment type="caution">
    <text evidence="2">The sequence shown here is derived from an EMBL/GenBank/DDBJ whole genome shotgun (WGS) entry which is preliminary data.</text>
</comment>
<protein>
    <recommendedName>
        <fullName evidence="4">Acetyl xylan esterase domain-containing protein</fullName>
    </recommendedName>
</protein>
<dbReference type="SUPFAM" id="SSF53474">
    <property type="entry name" value="alpha/beta-Hydrolases"/>
    <property type="match status" value="1"/>
</dbReference>
<dbReference type="Proteomes" id="UP000318878">
    <property type="component" value="Unassembled WGS sequence"/>
</dbReference>
<sequence length="204" mass="23039" precursor="true">MNALLHPNLARCGLAILLPLMLSQLSVAAEPAWLEKAITPPPGITMGDSQTLQAANGVEIRTLDQWKPKRAAIDAEWRQFLGAYRYPELPLEIETLETERFDHYTRTLIRYQAEPGRRVRAYLLKPHDPSSQKLPAIVAFHGTNAKTFQKLVGLDARRSGISVCDWWSKGSSSSAPRTICGKRSRTWRRLPPHYSRIPTAKESR</sequence>
<evidence type="ECO:0000313" key="3">
    <source>
        <dbReference type="Proteomes" id="UP000318878"/>
    </source>
</evidence>
<evidence type="ECO:0000313" key="2">
    <source>
        <dbReference type="EMBL" id="TWT34756.1"/>
    </source>
</evidence>
<proteinExistence type="predicted"/>
<dbReference type="EMBL" id="SJPF01000002">
    <property type="protein sequence ID" value="TWT34756.1"/>
    <property type="molecule type" value="Genomic_DNA"/>
</dbReference>
<feature type="chain" id="PRO_5023078826" description="Acetyl xylan esterase domain-containing protein" evidence="1">
    <location>
        <begin position="29"/>
        <end position="204"/>
    </location>
</feature>
<reference evidence="2 3" key="1">
    <citation type="submission" date="2019-02" db="EMBL/GenBank/DDBJ databases">
        <title>Deep-cultivation of Planctomycetes and their phenomic and genomic characterization uncovers novel biology.</title>
        <authorList>
            <person name="Wiegand S."/>
            <person name="Jogler M."/>
            <person name="Boedeker C."/>
            <person name="Pinto D."/>
            <person name="Vollmers J."/>
            <person name="Rivas-Marin E."/>
            <person name="Kohn T."/>
            <person name="Peeters S.H."/>
            <person name="Heuer A."/>
            <person name="Rast P."/>
            <person name="Oberbeckmann S."/>
            <person name="Bunk B."/>
            <person name="Jeske O."/>
            <person name="Meyerdierks A."/>
            <person name="Storesund J.E."/>
            <person name="Kallscheuer N."/>
            <person name="Luecker S."/>
            <person name="Lage O.M."/>
            <person name="Pohl T."/>
            <person name="Merkel B.J."/>
            <person name="Hornburger P."/>
            <person name="Mueller R.-W."/>
            <person name="Bruemmer F."/>
            <person name="Labrenz M."/>
            <person name="Spormann A.M."/>
            <person name="Op Den Camp H."/>
            <person name="Overmann J."/>
            <person name="Amann R."/>
            <person name="Jetten M.S.M."/>
            <person name="Mascher T."/>
            <person name="Medema M.H."/>
            <person name="Devos D.P."/>
            <person name="Kaster A.-K."/>
            <person name="Ovreas L."/>
            <person name="Rohde M."/>
            <person name="Galperin M.Y."/>
            <person name="Jogler C."/>
        </authorList>
    </citation>
    <scope>NUCLEOTIDE SEQUENCE [LARGE SCALE GENOMIC DNA]</scope>
    <source>
        <strain evidence="2 3">Enr8</strain>
    </source>
</reference>
<evidence type="ECO:0000256" key="1">
    <source>
        <dbReference type="SAM" id="SignalP"/>
    </source>
</evidence>
<dbReference type="RefSeq" id="WP_222434842.1">
    <property type="nucleotide sequence ID" value="NZ_SJPF01000002.1"/>
</dbReference>
<gene>
    <name evidence="2" type="ORF">Enr8_21700</name>
</gene>
<dbReference type="Gene3D" id="3.40.50.1820">
    <property type="entry name" value="alpha/beta hydrolase"/>
    <property type="match status" value="1"/>
</dbReference>
<organism evidence="2 3">
    <name type="scientific">Blastopirellula retiformator</name>
    <dbReference type="NCBI Taxonomy" id="2527970"/>
    <lineage>
        <taxon>Bacteria</taxon>
        <taxon>Pseudomonadati</taxon>
        <taxon>Planctomycetota</taxon>
        <taxon>Planctomycetia</taxon>
        <taxon>Pirellulales</taxon>
        <taxon>Pirellulaceae</taxon>
        <taxon>Blastopirellula</taxon>
    </lineage>
</organism>
<feature type="signal peptide" evidence="1">
    <location>
        <begin position="1"/>
        <end position="28"/>
    </location>
</feature>
<keyword evidence="1" id="KW-0732">Signal</keyword>
<keyword evidence="3" id="KW-1185">Reference proteome</keyword>